<dbReference type="EMBL" id="BAABGQ010000011">
    <property type="protein sequence ID" value="GAA4507231.1"/>
    <property type="molecule type" value="Genomic_DNA"/>
</dbReference>
<evidence type="ECO:0000313" key="2">
    <source>
        <dbReference type="EMBL" id="GAA4507231.1"/>
    </source>
</evidence>
<name>A0ABP8QP66_9BACT</name>
<keyword evidence="1" id="KW-0732">Signal</keyword>
<evidence type="ECO:0008006" key="4">
    <source>
        <dbReference type="Google" id="ProtNLM"/>
    </source>
</evidence>
<gene>
    <name evidence="2" type="ORF">GCM10023172_37500</name>
</gene>
<evidence type="ECO:0000256" key="1">
    <source>
        <dbReference type="SAM" id="SignalP"/>
    </source>
</evidence>
<dbReference type="RefSeq" id="WP_208132630.1">
    <property type="nucleotide sequence ID" value="NZ_BAABGQ010000011.1"/>
</dbReference>
<protein>
    <recommendedName>
        <fullName evidence="4">Transporter</fullName>
    </recommendedName>
</protein>
<dbReference type="Proteomes" id="UP001501243">
    <property type="component" value="Unassembled WGS sequence"/>
</dbReference>
<comment type="caution">
    <text evidence="2">The sequence shown here is derived from an EMBL/GenBank/DDBJ whole genome shotgun (WGS) entry which is preliminary data.</text>
</comment>
<dbReference type="Pfam" id="PF13557">
    <property type="entry name" value="Phenol_MetA_deg"/>
    <property type="match status" value="1"/>
</dbReference>
<dbReference type="InterPro" id="IPR025737">
    <property type="entry name" value="FApF"/>
</dbReference>
<feature type="signal peptide" evidence="1">
    <location>
        <begin position="1"/>
        <end position="22"/>
    </location>
</feature>
<keyword evidence="3" id="KW-1185">Reference proteome</keyword>
<feature type="chain" id="PRO_5045394951" description="Transporter" evidence="1">
    <location>
        <begin position="23"/>
        <end position="285"/>
    </location>
</feature>
<organism evidence="2 3">
    <name type="scientific">Hymenobacter ginsengisoli</name>
    <dbReference type="NCBI Taxonomy" id="1051626"/>
    <lineage>
        <taxon>Bacteria</taxon>
        <taxon>Pseudomonadati</taxon>
        <taxon>Bacteroidota</taxon>
        <taxon>Cytophagia</taxon>
        <taxon>Cytophagales</taxon>
        <taxon>Hymenobacteraceae</taxon>
        <taxon>Hymenobacter</taxon>
    </lineage>
</organism>
<sequence>MRKTTPLVLAALLAGRLTPALAQNTPDENNENADAPFVQHIRPDRPGQTITAGVLRPGQFQLETGIQRFSPRAGVGVSSNVNTLRIGFWNSMELRITQPYLFGTPAAPGYSRGEVPIVRADSVGWAPLTVGTKLMLTPDRASRFQATLLFETVLPNTGQNGLRRTSWAPAGRLLLSQQLGRRAVLEGNFGFVQSGLKLADLINGEVGGQYIGSLALTAPIGDKAGYFLEGYGRGRATLTSGVTAGLYYRPWTGLRFDATLGRVLGGLNAGATTVGAGLAFRLGGN</sequence>
<evidence type="ECO:0000313" key="3">
    <source>
        <dbReference type="Proteomes" id="UP001501243"/>
    </source>
</evidence>
<reference evidence="3" key="1">
    <citation type="journal article" date="2019" name="Int. J. Syst. Evol. Microbiol.">
        <title>The Global Catalogue of Microorganisms (GCM) 10K type strain sequencing project: providing services to taxonomists for standard genome sequencing and annotation.</title>
        <authorList>
            <consortium name="The Broad Institute Genomics Platform"/>
            <consortium name="The Broad Institute Genome Sequencing Center for Infectious Disease"/>
            <person name="Wu L."/>
            <person name="Ma J."/>
        </authorList>
    </citation>
    <scope>NUCLEOTIDE SEQUENCE [LARGE SCALE GENOMIC DNA]</scope>
    <source>
        <strain evidence="3">JCM 17841</strain>
    </source>
</reference>
<proteinExistence type="predicted"/>
<accession>A0ABP8QP66</accession>